<evidence type="ECO:0000313" key="3">
    <source>
        <dbReference type="Proteomes" id="UP001226762"/>
    </source>
</evidence>
<name>A0AAE3WEX1_9RHOB</name>
<evidence type="ECO:0000256" key="1">
    <source>
        <dbReference type="SAM" id="Phobius"/>
    </source>
</evidence>
<feature type="transmembrane region" description="Helical" evidence="1">
    <location>
        <begin position="20"/>
        <end position="41"/>
    </location>
</feature>
<protein>
    <submittedName>
        <fullName evidence="2">DUF6512 family protein</fullName>
    </submittedName>
</protein>
<feature type="transmembrane region" description="Helical" evidence="1">
    <location>
        <begin position="147"/>
        <end position="168"/>
    </location>
</feature>
<keyword evidence="1" id="KW-1133">Transmembrane helix</keyword>
<accession>A0AAE3WEX1</accession>
<feature type="transmembrane region" description="Helical" evidence="1">
    <location>
        <begin position="61"/>
        <end position="79"/>
    </location>
</feature>
<gene>
    <name evidence="2" type="ORF">NO357_15800</name>
</gene>
<dbReference type="AlphaFoldDB" id="A0AAE3WEX1"/>
<proteinExistence type="predicted"/>
<organism evidence="2 3">
    <name type="scientific">Marimonas arenosa</name>
    <dbReference type="NCBI Taxonomy" id="1795305"/>
    <lineage>
        <taxon>Bacteria</taxon>
        <taxon>Pseudomonadati</taxon>
        <taxon>Pseudomonadota</taxon>
        <taxon>Alphaproteobacteria</taxon>
        <taxon>Rhodobacterales</taxon>
        <taxon>Paracoccaceae</taxon>
        <taxon>Marimonas</taxon>
    </lineage>
</organism>
<dbReference type="EMBL" id="JANHAX010000005">
    <property type="protein sequence ID" value="MDQ2091364.1"/>
    <property type="molecule type" value="Genomic_DNA"/>
</dbReference>
<dbReference type="Proteomes" id="UP001226762">
    <property type="component" value="Unassembled WGS sequence"/>
</dbReference>
<feature type="transmembrane region" description="Helical" evidence="1">
    <location>
        <begin position="91"/>
        <end position="109"/>
    </location>
</feature>
<keyword evidence="1" id="KW-0812">Transmembrane</keyword>
<reference evidence="2" key="1">
    <citation type="submission" date="2022-07" db="EMBL/GenBank/DDBJ databases">
        <authorList>
            <person name="Otstavnykh N."/>
            <person name="Isaeva M."/>
            <person name="Bystritskaya E."/>
        </authorList>
    </citation>
    <scope>NUCLEOTIDE SEQUENCE</scope>
    <source>
        <strain evidence="2">KCTC 52189</strain>
    </source>
</reference>
<reference evidence="2" key="2">
    <citation type="submission" date="2023-02" db="EMBL/GenBank/DDBJ databases">
        <title>'Rhodoalgimonas zhirmunskyi' gen. nov., isolated from a red alga.</title>
        <authorList>
            <person name="Nedashkovskaya O.I."/>
            <person name="Otstavnykh N.Y."/>
            <person name="Bystritskaya E.P."/>
            <person name="Balabanova L.A."/>
            <person name="Isaeva M.P."/>
        </authorList>
    </citation>
    <scope>NUCLEOTIDE SEQUENCE</scope>
    <source>
        <strain evidence="2">KCTC 52189</strain>
    </source>
</reference>
<dbReference type="Pfam" id="PF20122">
    <property type="entry name" value="DUF6512"/>
    <property type="match status" value="1"/>
</dbReference>
<evidence type="ECO:0000313" key="2">
    <source>
        <dbReference type="EMBL" id="MDQ2091364.1"/>
    </source>
</evidence>
<sequence length="186" mass="20916">MNIGLDRMAHNKTLLRVELIGAVFMIALGSLLHFVFDWFGGWTPLALIAAVNESIWEHLKLAFWPGVLWATIMPLRTGLCRLDVFSAKGVSLLVSAVLIVLIFTSYTAILGENRLLLDIGTFVLAILAGQLFSAWLLVLDTDWRRRLFLPGLVLLALQLVTYSLFTYFPPDHWLFVEARSGLRGIF</sequence>
<comment type="caution">
    <text evidence="2">The sequence shown here is derived from an EMBL/GenBank/DDBJ whole genome shotgun (WGS) entry which is preliminary data.</text>
</comment>
<feature type="transmembrane region" description="Helical" evidence="1">
    <location>
        <begin position="115"/>
        <end position="138"/>
    </location>
</feature>
<keyword evidence="3" id="KW-1185">Reference proteome</keyword>
<dbReference type="InterPro" id="IPR045407">
    <property type="entry name" value="DUF6512"/>
</dbReference>
<keyword evidence="1" id="KW-0472">Membrane</keyword>